<organism evidence="2 3">
    <name type="scientific">Virgibacillus kapii</name>
    <dbReference type="NCBI Taxonomy" id="1638645"/>
    <lineage>
        <taxon>Bacteria</taxon>
        <taxon>Bacillati</taxon>
        <taxon>Bacillota</taxon>
        <taxon>Bacilli</taxon>
        <taxon>Bacillales</taxon>
        <taxon>Bacillaceae</taxon>
        <taxon>Virgibacillus</taxon>
    </lineage>
</organism>
<name>A0ABQ2DWW9_9BACI</name>
<dbReference type="InterPro" id="IPR025668">
    <property type="entry name" value="Tnp_DDE_dom"/>
</dbReference>
<gene>
    <name evidence="2" type="ORF">GCM10007111_42330</name>
</gene>
<dbReference type="Pfam" id="PF13751">
    <property type="entry name" value="DDE_Tnp_1_6"/>
    <property type="match status" value="1"/>
</dbReference>
<sequence>MCDLFSSWAVPQNQKHQKTITRHVWGGDKEQVRLNRLSNEGKWIYRMRKERVERSFAESKELHGLRYCRLRGKEKVKEQALMTAACQNMKKIALHLARVS</sequence>
<dbReference type="Proteomes" id="UP000634435">
    <property type="component" value="Unassembled WGS sequence"/>
</dbReference>
<evidence type="ECO:0000259" key="1">
    <source>
        <dbReference type="Pfam" id="PF13751"/>
    </source>
</evidence>
<reference evidence="3" key="1">
    <citation type="journal article" date="2019" name="Int. J. Syst. Evol. Microbiol.">
        <title>The Global Catalogue of Microorganisms (GCM) 10K type strain sequencing project: providing services to taxonomists for standard genome sequencing and annotation.</title>
        <authorList>
            <consortium name="The Broad Institute Genomics Platform"/>
            <consortium name="The Broad Institute Genome Sequencing Center for Infectious Disease"/>
            <person name="Wu L."/>
            <person name="Ma J."/>
        </authorList>
    </citation>
    <scope>NUCLEOTIDE SEQUENCE [LARGE SCALE GENOMIC DNA]</scope>
    <source>
        <strain evidence="3">JCM 30071</strain>
    </source>
</reference>
<evidence type="ECO:0000313" key="2">
    <source>
        <dbReference type="EMBL" id="GGJ76298.1"/>
    </source>
</evidence>
<dbReference type="EMBL" id="BMPN01000012">
    <property type="protein sequence ID" value="GGJ76298.1"/>
    <property type="molecule type" value="Genomic_DNA"/>
</dbReference>
<comment type="caution">
    <text evidence="2">The sequence shown here is derived from an EMBL/GenBank/DDBJ whole genome shotgun (WGS) entry which is preliminary data.</text>
</comment>
<evidence type="ECO:0000313" key="3">
    <source>
        <dbReference type="Proteomes" id="UP000634435"/>
    </source>
</evidence>
<proteinExistence type="predicted"/>
<accession>A0ABQ2DWW9</accession>
<feature type="domain" description="Transposase DDE" evidence="1">
    <location>
        <begin position="14"/>
        <end position="92"/>
    </location>
</feature>
<keyword evidence="3" id="KW-1185">Reference proteome</keyword>
<protein>
    <recommendedName>
        <fullName evidence="1">Transposase DDE domain-containing protein</fullName>
    </recommendedName>
</protein>